<accession>A0ABN3PFZ9</accession>
<dbReference type="RefSeq" id="WP_344538482.1">
    <property type="nucleotide sequence ID" value="NZ_BAAATD010000001.1"/>
</dbReference>
<evidence type="ECO:0000313" key="3">
    <source>
        <dbReference type="Proteomes" id="UP001501509"/>
    </source>
</evidence>
<comment type="caution">
    <text evidence="2">The sequence shown here is derived from an EMBL/GenBank/DDBJ whole genome shotgun (WGS) entry which is preliminary data.</text>
</comment>
<gene>
    <name evidence="2" type="ORF">GCM10010411_12540</name>
</gene>
<feature type="domain" description="Aspartyl/asparaginy/proline hydroxylase" evidence="1">
    <location>
        <begin position="28"/>
        <end position="168"/>
    </location>
</feature>
<evidence type="ECO:0000259" key="1">
    <source>
        <dbReference type="Pfam" id="PF05118"/>
    </source>
</evidence>
<dbReference type="InterPro" id="IPR007803">
    <property type="entry name" value="Asp/Arg/Pro-Hydrxlase"/>
</dbReference>
<dbReference type="EMBL" id="BAAATD010000001">
    <property type="protein sequence ID" value="GAA2581435.1"/>
    <property type="molecule type" value="Genomic_DNA"/>
</dbReference>
<evidence type="ECO:0000313" key="2">
    <source>
        <dbReference type="EMBL" id="GAA2581435.1"/>
    </source>
</evidence>
<organism evidence="2 3">
    <name type="scientific">Actinomadura fulvescens</name>
    <dbReference type="NCBI Taxonomy" id="46160"/>
    <lineage>
        <taxon>Bacteria</taxon>
        <taxon>Bacillati</taxon>
        <taxon>Actinomycetota</taxon>
        <taxon>Actinomycetes</taxon>
        <taxon>Streptosporangiales</taxon>
        <taxon>Thermomonosporaceae</taxon>
        <taxon>Actinomadura</taxon>
    </lineage>
</organism>
<dbReference type="Proteomes" id="UP001501509">
    <property type="component" value="Unassembled WGS sequence"/>
</dbReference>
<keyword evidence="3" id="KW-1185">Reference proteome</keyword>
<reference evidence="2 3" key="1">
    <citation type="journal article" date="2019" name="Int. J. Syst. Evol. Microbiol.">
        <title>The Global Catalogue of Microorganisms (GCM) 10K type strain sequencing project: providing services to taxonomists for standard genome sequencing and annotation.</title>
        <authorList>
            <consortium name="The Broad Institute Genomics Platform"/>
            <consortium name="The Broad Institute Genome Sequencing Center for Infectious Disease"/>
            <person name="Wu L."/>
            <person name="Ma J."/>
        </authorList>
    </citation>
    <scope>NUCLEOTIDE SEQUENCE [LARGE SCALE GENOMIC DNA]</scope>
    <source>
        <strain evidence="2 3">JCM 6833</strain>
    </source>
</reference>
<proteinExistence type="predicted"/>
<dbReference type="Gene3D" id="2.60.120.330">
    <property type="entry name" value="B-lactam Antibiotic, Isopenicillin N Synthase, Chain"/>
    <property type="match status" value="1"/>
</dbReference>
<dbReference type="InterPro" id="IPR027443">
    <property type="entry name" value="IPNS-like_sf"/>
</dbReference>
<name>A0ABN3PFZ9_9ACTN</name>
<sequence>MISARLGRDYDPALLQRDLESLRSLPQAPQPGPYHDGDWTGLTLYEQGGDRPGTQHPHLYHHAPAPALEHAPYLRAILAELDCPKLLVRLLTLPAGSDIGEHNDAGSNFLFGSLRLHVPIVTHDDVVMVIDGERMRWRPGELWWGDFARPHWLRNDSDITRVHLVIDVQVNDFVLGLFPSDFVAARRGDGISAFRPPLPVSERTAEALAPFRCAFSMPAQLMPLFGKGGGLAGLARDAHAECRPEEGRLVVTLDGEPAFAMERVAARTFSIVGQPPGIFVEFDAAGRPGSAEVVVRGVPEDLYAAQLGFQQGPVVPEQRFALGLRPTADTVGP</sequence>
<protein>
    <recommendedName>
        <fullName evidence="1">Aspartyl/asparaginy/proline hydroxylase domain-containing protein</fullName>
    </recommendedName>
</protein>
<dbReference type="Pfam" id="PF05118">
    <property type="entry name" value="Asp_Arg_Hydrox"/>
    <property type="match status" value="1"/>
</dbReference>
<dbReference type="SUPFAM" id="SSF51197">
    <property type="entry name" value="Clavaminate synthase-like"/>
    <property type="match status" value="1"/>
</dbReference>